<protein>
    <recommendedName>
        <fullName evidence="1">Bacterial dipeptidyl-peptidase SH3 domain-containing protein</fullName>
    </recommendedName>
</protein>
<evidence type="ECO:0000313" key="3">
    <source>
        <dbReference type="Proteomes" id="UP000184148"/>
    </source>
</evidence>
<dbReference type="AlphaFoldDB" id="A0A1M4YQW7"/>
<dbReference type="Proteomes" id="UP000184148">
    <property type="component" value="Unassembled WGS sequence"/>
</dbReference>
<evidence type="ECO:0000259" key="1">
    <source>
        <dbReference type="Pfam" id="PF18348"/>
    </source>
</evidence>
<name>A0A1M4YQW7_9FIRM</name>
<dbReference type="STRING" id="1121429.SAMN02745133_01779"/>
<dbReference type="Pfam" id="PF18348">
    <property type="entry name" value="SH3_16"/>
    <property type="match status" value="1"/>
</dbReference>
<keyword evidence="3" id="KW-1185">Reference proteome</keyword>
<evidence type="ECO:0000313" key="2">
    <source>
        <dbReference type="EMBL" id="SHF08160.1"/>
    </source>
</evidence>
<organism evidence="2 3">
    <name type="scientific">Desulforamulus putei DSM 12395</name>
    <dbReference type="NCBI Taxonomy" id="1121429"/>
    <lineage>
        <taxon>Bacteria</taxon>
        <taxon>Bacillati</taxon>
        <taxon>Bacillota</taxon>
        <taxon>Clostridia</taxon>
        <taxon>Eubacteriales</taxon>
        <taxon>Peptococcaceae</taxon>
        <taxon>Desulforamulus</taxon>
    </lineage>
</organism>
<dbReference type="InterPro" id="IPR041382">
    <property type="entry name" value="SH3_16"/>
</dbReference>
<accession>A0A1M4YQW7</accession>
<dbReference type="EMBL" id="FQUY01000011">
    <property type="protein sequence ID" value="SHF08160.1"/>
    <property type="molecule type" value="Genomic_DNA"/>
</dbReference>
<proteinExistence type="predicted"/>
<sequence>MLDLREVEAGTTVVAAVAVSDVLEQPEEGIPLVTQLLMGWPAQIMGIEGDWFHMQAQDGSPGWAKVNQFCLPRWPAHSEVVQIVRATAVLHMESNNTGDRFCTLFLGSRLPLLEEGKEFLRVALPRGGQCLCSQGGCPNCLFQSTD</sequence>
<gene>
    <name evidence="2" type="ORF">SAMN02745133_01779</name>
</gene>
<feature type="domain" description="Bacterial dipeptidyl-peptidase SH3" evidence="1">
    <location>
        <begin position="24"/>
        <end position="66"/>
    </location>
</feature>
<dbReference type="RefSeq" id="WP_238457000.1">
    <property type="nucleotide sequence ID" value="NZ_FQUY01000011.1"/>
</dbReference>
<reference evidence="3" key="1">
    <citation type="submission" date="2016-11" db="EMBL/GenBank/DDBJ databases">
        <authorList>
            <person name="Varghese N."/>
            <person name="Submissions S."/>
        </authorList>
    </citation>
    <scope>NUCLEOTIDE SEQUENCE [LARGE SCALE GENOMIC DNA]</scope>
    <source>
        <strain evidence="3">DSM 12395</strain>
    </source>
</reference>
<dbReference type="Gene3D" id="2.30.30.40">
    <property type="entry name" value="SH3 Domains"/>
    <property type="match status" value="2"/>
</dbReference>